<evidence type="ECO:0000256" key="5">
    <source>
        <dbReference type="ARBA" id="ARBA00023136"/>
    </source>
</evidence>
<organism evidence="7 8">
    <name type="scientific">Methanococcus voltae</name>
    <dbReference type="NCBI Taxonomy" id="2188"/>
    <lineage>
        <taxon>Archaea</taxon>
        <taxon>Methanobacteriati</taxon>
        <taxon>Methanobacteriota</taxon>
        <taxon>Methanomada group</taxon>
        <taxon>Methanococci</taxon>
        <taxon>Methanococcales</taxon>
        <taxon>Methanococcaceae</taxon>
        <taxon>Methanococcus</taxon>
    </lineage>
</organism>
<evidence type="ECO:0000256" key="4">
    <source>
        <dbReference type="ARBA" id="ARBA00022989"/>
    </source>
</evidence>
<comment type="subcellular location">
    <subcellularLocation>
        <location evidence="1">Cell membrane</location>
        <topology evidence="1">Multi-pass membrane protein</topology>
    </subcellularLocation>
</comment>
<feature type="transmembrane region" description="Helical" evidence="6">
    <location>
        <begin position="12"/>
        <end position="32"/>
    </location>
</feature>
<feature type="transmembrane region" description="Helical" evidence="6">
    <location>
        <begin position="132"/>
        <end position="150"/>
    </location>
</feature>
<feature type="transmembrane region" description="Helical" evidence="6">
    <location>
        <begin position="274"/>
        <end position="295"/>
    </location>
</feature>
<evidence type="ECO:0000256" key="6">
    <source>
        <dbReference type="SAM" id="Phobius"/>
    </source>
</evidence>
<dbReference type="EMBL" id="JAGGMV010000002">
    <property type="protein sequence ID" value="MBP2201437.1"/>
    <property type="molecule type" value="Genomic_DNA"/>
</dbReference>
<name>A0A8J7RDU7_METVO</name>
<feature type="transmembrane region" description="Helical" evidence="6">
    <location>
        <begin position="44"/>
        <end position="69"/>
    </location>
</feature>
<feature type="transmembrane region" description="Helical" evidence="6">
    <location>
        <begin position="316"/>
        <end position="335"/>
    </location>
</feature>
<evidence type="ECO:0000313" key="8">
    <source>
        <dbReference type="Proteomes" id="UP000740329"/>
    </source>
</evidence>
<sequence>MSYKQRAVRGIGWNFLLTMLTGPISYGVRMIYANYLPKTEVGLFYAILDLLCILAIFRGLGSACSLSILIPKYAAERDYVSIKSATNFALMFHILIEFIMIPGLVLLSPYIVNDYLNSTGQYTGNLALVSQAFIIVLIGYFLFEDLLGILNNLLRGFQNQKYLATITPFKSVIILMTSIILLLFGLNDFRVPIIAYSLAPIIAVVLYGSIVFKKVYPDYFNTKSKISKEISKKMLNFGIPITMNSATSVLLTYIDGVFLTIFTGLIAVAEYRNVAAPTITLLNIAVGSISIVLLPMVSELWTLGKVRELTLGITNIFKYLMALTIPLIICLAYYVPEFITVFFNSSYLPVTDAVRVLMVSVIFSSLYIINSTVLSGVGKPHIATKFLYMGIFVNILLNFLLIPKFGSLGAATTTLISYIIIHILLSRYLKKSMNLEIKYKETFKILVVGFLSLIPPALITNLFDGDLIRLVLGFVVYTICYVVMIFRLKVIAIDEILSLVKK</sequence>
<keyword evidence="5 6" id="KW-0472">Membrane</keyword>
<protein>
    <submittedName>
        <fullName evidence="7">O-antigen/teichoic acid export membrane protein</fullName>
    </submittedName>
</protein>
<keyword evidence="2" id="KW-1003">Cell membrane</keyword>
<proteinExistence type="predicted"/>
<dbReference type="PANTHER" id="PTHR30250">
    <property type="entry name" value="PST FAMILY PREDICTED COLANIC ACID TRANSPORTER"/>
    <property type="match status" value="1"/>
</dbReference>
<evidence type="ECO:0000256" key="2">
    <source>
        <dbReference type="ARBA" id="ARBA00022475"/>
    </source>
</evidence>
<dbReference type="InterPro" id="IPR050833">
    <property type="entry name" value="Poly_Biosynth_Transport"/>
</dbReference>
<feature type="transmembrane region" description="Helical" evidence="6">
    <location>
        <begin position="469"/>
        <end position="488"/>
    </location>
</feature>
<dbReference type="InterPro" id="IPR002797">
    <property type="entry name" value="Polysacc_synth"/>
</dbReference>
<feature type="transmembrane region" description="Helical" evidence="6">
    <location>
        <begin position="386"/>
        <end position="402"/>
    </location>
</feature>
<dbReference type="RefSeq" id="WP_209590924.1">
    <property type="nucleotide sequence ID" value="NZ_JAGGMV010000002.1"/>
</dbReference>
<evidence type="ECO:0000256" key="3">
    <source>
        <dbReference type="ARBA" id="ARBA00022692"/>
    </source>
</evidence>
<keyword evidence="4 6" id="KW-1133">Transmembrane helix</keyword>
<dbReference type="PANTHER" id="PTHR30250:SF27">
    <property type="entry name" value="POLYSACCHARIDE BIOSYNTHESIS PROTEIN"/>
    <property type="match status" value="1"/>
</dbReference>
<dbReference type="Pfam" id="PF01943">
    <property type="entry name" value="Polysacc_synt"/>
    <property type="match status" value="1"/>
</dbReference>
<feature type="transmembrane region" description="Helical" evidence="6">
    <location>
        <begin position="90"/>
        <end position="112"/>
    </location>
</feature>
<feature type="transmembrane region" description="Helical" evidence="6">
    <location>
        <begin position="408"/>
        <end position="425"/>
    </location>
</feature>
<dbReference type="AlphaFoldDB" id="A0A8J7RDU7"/>
<feature type="transmembrane region" description="Helical" evidence="6">
    <location>
        <begin position="193"/>
        <end position="213"/>
    </location>
</feature>
<accession>A0A8J7RDU7</accession>
<dbReference type="CDD" id="cd13128">
    <property type="entry name" value="MATE_Wzx_like"/>
    <property type="match status" value="1"/>
</dbReference>
<dbReference type="Proteomes" id="UP000740329">
    <property type="component" value="Unassembled WGS sequence"/>
</dbReference>
<reference evidence="7" key="1">
    <citation type="submission" date="2021-03" db="EMBL/GenBank/DDBJ databases">
        <title>Genomic Encyclopedia of Type Strains, Phase IV (KMG-V): Genome sequencing to study the core and pangenomes of soil and plant-associated prokaryotes.</title>
        <authorList>
            <person name="Whitman W."/>
        </authorList>
    </citation>
    <scope>NUCLEOTIDE SEQUENCE</scope>
    <source>
        <strain evidence="7">C4</strain>
    </source>
</reference>
<keyword evidence="3 6" id="KW-0812">Transmembrane</keyword>
<feature type="transmembrane region" description="Helical" evidence="6">
    <location>
        <begin position="162"/>
        <end position="187"/>
    </location>
</feature>
<feature type="transmembrane region" description="Helical" evidence="6">
    <location>
        <begin position="355"/>
        <end position="374"/>
    </location>
</feature>
<evidence type="ECO:0000313" key="7">
    <source>
        <dbReference type="EMBL" id="MBP2201437.1"/>
    </source>
</evidence>
<comment type="caution">
    <text evidence="7">The sequence shown here is derived from an EMBL/GenBank/DDBJ whole genome shotgun (WGS) entry which is preliminary data.</text>
</comment>
<evidence type="ECO:0000256" key="1">
    <source>
        <dbReference type="ARBA" id="ARBA00004651"/>
    </source>
</evidence>
<feature type="transmembrane region" description="Helical" evidence="6">
    <location>
        <begin position="445"/>
        <end position="463"/>
    </location>
</feature>
<dbReference type="GO" id="GO:0005886">
    <property type="term" value="C:plasma membrane"/>
    <property type="evidence" value="ECO:0007669"/>
    <property type="project" value="UniProtKB-SubCell"/>
</dbReference>
<gene>
    <name evidence="7" type="ORF">J3E07_000849</name>
</gene>